<sequence length="452" mass="49191">MSVASIARYEIRRLLRDRALPVLLVLLLGLGAYAAWNGRAWVDQREAAIALIKQEEQQTRDRSRAFVGKAPSVLPRVQPVLVPGEMASLSIGQADAYPYTADVVALGDPTQLLKHVWADIGNPAARAAGRFDLAFVIVFLLPLVILVATHDLWSRERERGIAVLVLSQPVSAARLLVVKALARGLMVLLPTLAIIVAMAVWSGARSPMGLIMLALTVLAYGAFWLALALLIACLSRRTTEAAIAAGALWLLIVVMAPSLTLAAVNLIAPPPSQMQFATEVKARQSDIAKRQQREHLARPAPRHSSSPVIPDAVRQAYADRVAADLELARLIDSHAQAEAAHRRILDRVRLLLPAVATQDALDRIAGSDSGRALEFQRQVHTFWQARRLLHKGYLDRDLPQTLDEYEALPRFEFRDTAGAAQRGVLADLAALIISSLIVLIAAATLRGRLATP</sequence>
<keyword evidence="1" id="KW-0472">Membrane</keyword>
<dbReference type="RefSeq" id="WP_111113812.1">
    <property type="nucleotide sequence ID" value="NZ_LXXM01000237.1"/>
</dbReference>
<feature type="transmembrane region" description="Helical" evidence="1">
    <location>
        <begin position="210"/>
        <end position="234"/>
    </location>
</feature>
<evidence type="ECO:0000313" key="2">
    <source>
        <dbReference type="EMBL" id="PZS87184.1"/>
    </source>
</evidence>
<dbReference type="GO" id="GO:0005886">
    <property type="term" value="C:plasma membrane"/>
    <property type="evidence" value="ECO:0007669"/>
    <property type="project" value="UniProtKB-SubCell"/>
</dbReference>
<dbReference type="PANTHER" id="PTHR43471:SF14">
    <property type="entry name" value="ABC-2 TYPE TRANSPORT SYSTEM PERMEASE PROTEIN"/>
    <property type="match status" value="1"/>
</dbReference>
<feature type="transmembrane region" description="Helical" evidence="1">
    <location>
        <begin position="133"/>
        <end position="153"/>
    </location>
</feature>
<reference evidence="2 3" key="1">
    <citation type="submission" date="2016-05" db="EMBL/GenBank/DDBJ databases">
        <authorList>
            <person name="Lavstsen T."/>
            <person name="Jespersen J.S."/>
        </authorList>
    </citation>
    <scope>NUCLEOTIDE SEQUENCE [LARGE SCALE GENOMIC DNA]</scope>
    <source>
        <strain evidence="2 3">SM-5815</strain>
    </source>
</reference>
<feature type="transmembrane region" description="Helical" evidence="1">
    <location>
        <begin position="246"/>
        <end position="268"/>
    </location>
</feature>
<protein>
    <submittedName>
        <fullName evidence="2">ABC transporter permease</fullName>
    </submittedName>
</protein>
<evidence type="ECO:0000256" key="1">
    <source>
        <dbReference type="SAM" id="Phobius"/>
    </source>
</evidence>
<dbReference type="EMBL" id="LXXM01000237">
    <property type="protein sequence ID" value="PZS87184.1"/>
    <property type="molecule type" value="Genomic_DNA"/>
</dbReference>
<evidence type="ECO:0000313" key="3">
    <source>
        <dbReference type="Proteomes" id="UP000249614"/>
    </source>
</evidence>
<dbReference type="Pfam" id="PF12679">
    <property type="entry name" value="ABC2_membrane_2"/>
    <property type="match status" value="1"/>
</dbReference>
<comment type="caution">
    <text evidence="2">The sequence shown here is derived from an EMBL/GenBank/DDBJ whole genome shotgun (WGS) entry which is preliminary data.</text>
</comment>
<feature type="transmembrane region" description="Helical" evidence="1">
    <location>
        <begin position="184"/>
        <end position="204"/>
    </location>
</feature>
<dbReference type="PANTHER" id="PTHR43471">
    <property type="entry name" value="ABC TRANSPORTER PERMEASE"/>
    <property type="match status" value="1"/>
</dbReference>
<organism evidence="2 3">
    <name type="scientific">Stenotrophomonas maltophilia</name>
    <name type="common">Pseudomonas maltophilia</name>
    <name type="synonym">Xanthomonas maltophilia</name>
    <dbReference type="NCBI Taxonomy" id="40324"/>
    <lineage>
        <taxon>Bacteria</taxon>
        <taxon>Pseudomonadati</taxon>
        <taxon>Pseudomonadota</taxon>
        <taxon>Gammaproteobacteria</taxon>
        <taxon>Lysobacterales</taxon>
        <taxon>Lysobacteraceae</taxon>
        <taxon>Stenotrophomonas</taxon>
        <taxon>Stenotrophomonas maltophilia group</taxon>
    </lineage>
</organism>
<keyword evidence="1" id="KW-0812">Transmembrane</keyword>
<feature type="transmembrane region" description="Helical" evidence="1">
    <location>
        <begin position="424"/>
        <end position="445"/>
    </location>
</feature>
<dbReference type="GO" id="GO:0140359">
    <property type="term" value="F:ABC-type transporter activity"/>
    <property type="evidence" value="ECO:0007669"/>
    <property type="project" value="InterPro"/>
</dbReference>
<name>A0A2W6HVZ3_STEMA</name>
<proteinExistence type="predicted"/>
<accession>A0A2W6HVZ3</accession>
<gene>
    <name evidence="2" type="ORF">A7X83_01890</name>
</gene>
<dbReference type="AlphaFoldDB" id="A0A2W6HVZ3"/>
<dbReference type="Proteomes" id="UP000249614">
    <property type="component" value="Unassembled WGS sequence"/>
</dbReference>
<keyword evidence="1" id="KW-1133">Transmembrane helix</keyword>